<evidence type="ECO:0000313" key="4">
    <source>
        <dbReference type="EMBL" id="KAK8880596.1"/>
    </source>
</evidence>
<dbReference type="InterPro" id="IPR032466">
    <property type="entry name" value="Metal_Hydrolase"/>
</dbReference>
<proteinExistence type="inferred from homology"/>
<evidence type="ECO:0000259" key="3">
    <source>
        <dbReference type="Pfam" id="PF04909"/>
    </source>
</evidence>
<comment type="similarity">
    <text evidence="2">Belongs to the metallo-dependent hydrolases superfamily.</text>
</comment>
<dbReference type="EMBL" id="JAPFFF010000010">
    <property type="protein sequence ID" value="KAK8880596.1"/>
    <property type="molecule type" value="Genomic_DNA"/>
</dbReference>
<keyword evidence="1 2" id="KW-0456">Lyase</keyword>
<sequence>MKIIALEEHALDKPLGAASNKTCQENYPFYHAFTHPQNYFGKVKDPFELGEKRIKEMDKNGIDMEILSYTNNSQWIQGQEAIDLSKAANDSLALAVKQYPKRFRAFATLPWSDPLAASQELRRAIQELGFVGTLLNGRPQAGNIYLDDKCYYPIWEVLTEFDLPIYIHPGITSPDVIKAYYTGYDEQLSMILSTFGFGWHLEAGIQVIRMILSGVFEKFPTLKVISGHWGELIPYYLTRFDQMFPPSITSLKEKFSFYYKRNVWVTPSGIYDNEDLELCVKKLGIDHILFSADYPFIAEEGAVPFIENSSLSKEEKELFGSKNAEKLLHINIE</sequence>
<reference evidence="4 5" key="1">
    <citation type="submission" date="2024-04" db="EMBL/GenBank/DDBJ databases">
        <title>Tritrichomonas musculus Genome.</title>
        <authorList>
            <person name="Alves-Ferreira E."/>
            <person name="Grigg M."/>
            <person name="Lorenzi H."/>
            <person name="Galac M."/>
        </authorList>
    </citation>
    <scope>NUCLEOTIDE SEQUENCE [LARGE SCALE GENOMIC DNA]</scope>
    <source>
        <strain evidence="4 5">EAF2021</strain>
    </source>
</reference>
<evidence type="ECO:0000256" key="2">
    <source>
        <dbReference type="RuleBase" id="RU366045"/>
    </source>
</evidence>
<dbReference type="Pfam" id="PF04909">
    <property type="entry name" value="Amidohydro_2"/>
    <property type="match status" value="1"/>
</dbReference>
<name>A0ABR2JQB2_9EUKA</name>
<evidence type="ECO:0000256" key="1">
    <source>
        <dbReference type="ARBA" id="ARBA00023239"/>
    </source>
</evidence>
<protein>
    <recommendedName>
        <fullName evidence="3">Amidohydrolase-related domain-containing protein</fullName>
    </recommendedName>
</protein>
<dbReference type="Proteomes" id="UP001470230">
    <property type="component" value="Unassembled WGS sequence"/>
</dbReference>
<dbReference type="Gene3D" id="3.20.20.140">
    <property type="entry name" value="Metal-dependent hydrolases"/>
    <property type="match status" value="1"/>
</dbReference>
<evidence type="ECO:0000313" key="5">
    <source>
        <dbReference type="Proteomes" id="UP001470230"/>
    </source>
</evidence>
<dbReference type="InterPro" id="IPR006680">
    <property type="entry name" value="Amidohydro-rel"/>
</dbReference>
<keyword evidence="2" id="KW-0210">Decarboxylase</keyword>
<dbReference type="SUPFAM" id="SSF51556">
    <property type="entry name" value="Metallo-dependent hydrolases"/>
    <property type="match status" value="1"/>
</dbReference>
<accession>A0ABR2JQB2</accession>
<keyword evidence="5" id="KW-1185">Reference proteome</keyword>
<feature type="domain" description="Amidohydrolase-related" evidence="3">
    <location>
        <begin position="62"/>
        <end position="329"/>
    </location>
</feature>
<gene>
    <name evidence="4" type="ORF">M9Y10_003276</name>
</gene>
<organism evidence="4 5">
    <name type="scientific">Tritrichomonas musculus</name>
    <dbReference type="NCBI Taxonomy" id="1915356"/>
    <lineage>
        <taxon>Eukaryota</taxon>
        <taxon>Metamonada</taxon>
        <taxon>Parabasalia</taxon>
        <taxon>Tritrichomonadida</taxon>
        <taxon>Tritrichomonadidae</taxon>
        <taxon>Tritrichomonas</taxon>
    </lineage>
</organism>
<dbReference type="PANTHER" id="PTHR21240">
    <property type="entry name" value="2-AMINO-3-CARBOXYLMUCONATE-6-SEMIALDEHYDE DECARBOXYLASE"/>
    <property type="match status" value="1"/>
</dbReference>
<dbReference type="PANTHER" id="PTHR21240:SF30">
    <property type="entry name" value="AMIDOHYDROLASE-RELATED DOMAIN-CONTAINING PROTEIN-RELATED"/>
    <property type="match status" value="1"/>
</dbReference>
<comment type="caution">
    <text evidence="4">The sequence shown here is derived from an EMBL/GenBank/DDBJ whole genome shotgun (WGS) entry which is preliminary data.</text>
</comment>
<dbReference type="InterPro" id="IPR032465">
    <property type="entry name" value="ACMSD"/>
</dbReference>